<protein>
    <submittedName>
        <fullName evidence="1">Uncharacterized protein</fullName>
    </submittedName>
</protein>
<dbReference type="AlphaFoldDB" id="A0A178M8W1"/>
<organism evidence="1 2">
    <name type="scientific">Paramagnetospirillum marisnigri</name>
    <dbReference type="NCBI Taxonomy" id="1285242"/>
    <lineage>
        <taxon>Bacteria</taxon>
        <taxon>Pseudomonadati</taxon>
        <taxon>Pseudomonadota</taxon>
        <taxon>Alphaproteobacteria</taxon>
        <taxon>Rhodospirillales</taxon>
        <taxon>Magnetospirillaceae</taxon>
        <taxon>Paramagnetospirillum</taxon>
    </lineage>
</organism>
<keyword evidence="2" id="KW-1185">Reference proteome</keyword>
<accession>A0A178M8W1</accession>
<proteinExistence type="predicted"/>
<evidence type="ECO:0000313" key="1">
    <source>
        <dbReference type="EMBL" id="OAN44966.1"/>
    </source>
</evidence>
<comment type="caution">
    <text evidence="1">The sequence shown here is derived from an EMBL/GenBank/DDBJ whole genome shotgun (WGS) entry which is preliminary data.</text>
</comment>
<dbReference type="EMBL" id="LWQT01000106">
    <property type="protein sequence ID" value="OAN44966.1"/>
    <property type="molecule type" value="Genomic_DNA"/>
</dbReference>
<dbReference type="Proteomes" id="UP000078428">
    <property type="component" value="Unassembled WGS sequence"/>
</dbReference>
<name>A0A178M8W1_9PROT</name>
<reference evidence="1 2" key="1">
    <citation type="submission" date="2016-04" db="EMBL/GenBank/DDBJ databases">
        <title>Draft genome sequence of freshwater magnetotactic bacteria Magnetospirillum marisnigri SP-1 and Magnetospirillum moscoviense BB-1.</title>
        <authorList>
            <person name="Koziaeva V."/>
            <person name="Dziuba M.V."/>
            <person name="Ivanov T.M."/>
            <person name="Kuznetsov B."/>
            <person name="Grouzdev D.S."/>
        </authorList>
    </citation>
    <scope>NUCLEOTIDE SEQUENCE [LARGE SCALE GENOMIC DNA]</scope>
    <source>
        <strain evidence="1 2">SP-1</strain>
    </source>
</reference>
<dbReference type="OrthoDB" id="7348910at2"/>
<evidence type="ECO:0000313" key="2">
    <source>
        <dbReference type="Proteomes" id="UP000078428"/>
    </source>
</evidence>
<sequence length="146" mass="16173">MEVIMLNLKFSDAKRPLISETRKKSARDVVIDGIQNQIGLLGDANFKVERTRYTKDSEGNAIRKSVAAPPKPWFWRAADGTIMVQIRYGHAVVVEIQPGKPSIQAGKTEKEVITVLTQVVQAVKTGELDAQIEAAKMKAKRNRSGE</sequence>
<gene>
    <name evidence="1" type="ORF">A6A04_20980</name>
</gene>